<dbReference type="CDD" id="cd02440">
    <property type="entry name" value="AdoMet_MTases"/>
    <property type="match status" value="1"/>
</dbReference>
<dbReference type="Pfam" id="PF08241">
    <property type="entry name" value="Methyltransf_11"/>
    <property type="match status" value="1"/>
</dbReference>
<organism evidence="2 3">
    <name type="scientific">Streptacidiphilus fuscans</name>
    <dbReference type="NCBI Taxonomy" id="2789292"/>
    <lineage>
        <taxon>Bacteria</taxon>
        <taxon>Bacillati</taxon>
        <taxon>Actinomycetota</taxon>
        <taxon>Actinomycetes</taxon>
        <taxon>Kitasatosporales</taxon>
        <taxon>Streptomycetaceae</taxon>
        <taxon>Streptacidiphilus</taxon>
    </lineage>
</organism>
<proteinExistence type="predicted"/>
<dbReference type="AlphaFoldDB" id="A0A931B2H2"/>
<dbReference type="Proteomes" id="UP000657385">
    <property type="component" value="Unassembled WGS sequence"/>
</dbReference>
<accession>A0A931B2H2</accession>
<dbReference type="Gene3D" id="3.40.50.150">
    <property type="entry name" value="Vaccinia Virus protein VP39"/>
    <property type="match status" value="1"/>
</dbReference>
<dbReference type="EMBL" id="JADPRT010000007">
    <property type="protein sequence ID" value="MBF9069884.1"/>
    <property type="molecule type" value="Genomic_DNA"/>
</dbReference>
<gene>
    <name evidence="2" type="ORF">I2501_17825</name>
</gene>
<keyword evidence="2" id="KW-0808">Transferase</keyword>
<dbReference type="SUPFAM" id="SSF53335">
    <property type="entry name" value="S-adenosyl-L-methionine-dependent methyltransferases"/>
    <property type="match status" value="1"/>
</dbReference>
<dbReference type="GO" id="GO:0008757">
    <property type="term" value="F:S-adenosylmethionine-dependent methyltransferase activity"/>
    <property type="evidence" value="ECO:0007669"/>
    <property type="project" value="InterPro"/>
</dbReference>
<keyword evidence="3" id="KW-1185">Reference proteome</keyword>
<comment type="caution">
    <text evidence="2">The sequence shown here is derived from an EMBL/GenBank/DDBJ whole genome shotgun (WGS) entry which is preliminary data.</text>
</comment>
<dbReference type="InterPro" id="IPR029063">
    <property type="entry name" value="SAM-dependent_MTases_sf"/>
</dbReference>
<evidence type="ECO:0000259" key="1">
    <source>
        <dbReference type="Pfam" id="PF08241"/>
    </source>
</evidence>
<keyword evidence="2" id="KW-0489">Methyltransferase</keyword>
<dbReference type="InterPro" id="IPR013216">
    <property type="entry name" value="Methyltransf_11"/>
</dbReference>
<evidence type="ECO:0000313" key="2">
    <source>
        <dbReference type="EMBL" id="MBF9069884.1"/>
    </source>
</evidence>
<evidence type="ECO:0000313" key="3">
    <source>
        <dbReference type="Proteomes" id="UP000657385"/>
    </source>
</evidence>
<sequence length="290" mass="31824">MQDTCSHSLRPDLWSMSREADMTEHQKQYTHGYHASVLRSHTWRTVENSAGHLLPELKPGLSVLDVGCGPGTITAGLAERVGPGLVTAVEISAEVLAKAAEAVPESAGVRFETADVHALPFPDASFDVVHAHQVLQHVADPVQALREMRRVCRPGGVVAVRDSDYGAFVWYPSLPELDEWNALYHRVARANGGEPDAGRMLRSWALDAGFAPEQVEASSSTWCFSSQEDRAWWGGMWAERITGSAIAEQAVAEGFAGREELERISAAWQSWAQDPRGWFSVLHGELLCRV</sequence>
<feature type="domain" description="Methyltransferase type 11" evidence="1">
    <location>
        <begin position="64"/>
        <end position="159"/>
    </location>
</feature>
<name>A0A931B2H2_9ACTN</name>
<dbReference type="PANTHER" id="PTHR43591">
    <property type="entry name" value="METHYLTRANSFERASE"/>
    <property type="match status" value="1"/>
</dbReference>
<protein>
    <submittedName>
        <fullName evidence="2">Methyltransferase domain-containing protein</fullName>
    </submittedName>
</protein>
<dbReference type="PANTHER" id="PTHR43591:SF24">
    <property type="entry name" value="2-METHOXY-6-POLYPRENYL-1,4-BENZOQUINOL METHYLASE, MITOCHONDRIAL"/>
    <property type="match status" value="1"/>
</dbReference>
<dbReference type="GO" id="GO:0032259">
    <property type="term" value="P:methylation"/>
    <property type="evidence" value="ECO:0007669"/>
    <property type="project" value="UniProtKB-KW"/>
</dbReference>
<reference evidence="2" key="1">
    <citation type="submission" date="2020-11" db="EMBL/GenBank/DDBJ databases">
        <title>Isolation and identification of active actinomycetes.</title>
        <authorList>
            <person name="Yu B."/>
        </authorList>
    </citation>
    <scope>NUCLEOTIDE SEQUENCE</scope>
    <source>
        <strain evidence="2">NEAU-YB345</strain>
    </source>
</reference>